<feature type="transmembrane region" description="Helical" evidence="6">
    <location>
        <begin position="253"/>
        <end position="271"/>
    </location>
</feature>
<dbReference type="OMA" id="MGWSNAT"/>
<dbReference type="InterPro" id="IPR049326">
    <property type="entry name" value="Rhodopsin_dom_fungi"/>
</dbReference>
<dbReference type="RefSeq" id="XP_013957378.1">
    <property type="nucleotide sequence ID" value="XM_014101903.1"/>
</dbReference>
<keyword evidence="8" id="KW-0675">Receptor</keyword>
<reference evidence="8 9" key="1">
    <citation type="journal article" date="2011" name="Genome Biol.">
        <title>Comparative genome sequence analysis underscores mycoparasitism as the ancestral life style of Trichoderma.</title>
        <authorList>
            <person name="Kubicek C.P."/>
            <person name="Herrera-Estrella A."/>
            <person name="Seidl-Seiboth V."/>
            <person name="Martinez D.A."/>
            <person name="Druzhinina I.S."/>
            <person name="Thon M."/>
            <person name="Zeilinger S."/>
            <person name="Casas-Flores S."/>
            <person name="Horwitz B.A."/>
            <person name="Mukherjee P.K."/>
            <person name="Mukherjee M."/>
            <person name="Kredics L."/>
            <person name="Alcaraz L.D."/>
            <person name="Aerts A."/>
            <person name="Antal Z."/>
            <person name="Atanasova L."/>
            <person name="Cervantes-Badillo M.G."/>
            <person name="Challacombe J."/>
            <person name="Chertkov O."/>
            <person name="McCluskey K."/>
            <person name="Coulpier F."/>
            <person name="Deshpande N."/>
            <person name="von Doehren H."/>
            <person name="Ebbole D.J."/>
            <person name="Esquivel-Naranjo E.U."/>
            <person name="Fekete E."/>
            <person name="Flipphi M."/>
            <person name="Glaser F."/>
            <person name="Gomez-Rodriguez E.Y."/>
            <person name="Gruber S."/>
            <person name="Han C."/>
            <person name="Henrissat B."/>
            <person name="Hermosa R."/>
            <person name="Hernandez-Onate M."/>
            <person name="Karaffa L."/>
            <person name="Kosti I."/>
            <person name="Le Crom S."/>
            <person name="Lindquist E."/>
            <person name="Lucas S."/>
            <person name="Luebeck M."/>
            <person name="Luebeck P.S."/>
            <person name="Margeot A."/>
            <person name="Metz B."/>
            <person name="Misra M."/>
            <person name="Nevalainen H."/>
            <person name="Omann M."/>
            <person name="Packer N."/>
            <person name="Perrone G."/>
            <person name="Uresti-Rivera E.E."/>
            <person name="Salamov A."/>
            <person name="Schmoll M."/>
            <person name="Seiboth B."/>
            <person name="Shapiro H."/>
            <person name="Sukno S."/>
            <person name="Tamayo-Ramos J.A."/>
            <person name="Tisch D."/>
            <person name="Wiest A."/>
            <person name="Wilkinson H.H."/>
            <person name="Zhang M."/>
            <person name="Coutinho P.M."/>
            <person name="Kenerley C.M."/>
            <person name="Monte E."/>
            <person name="Baker S.E."/>
            <person name="Grigoriev I.V."/>
        </authorList>
    </citation>
    <scope>NUCLEOTIDE SEQUENCE [LARGE SCALE GENOMIC DNA]</scope>
    <source>
        <strain evidence="9">Gv29-8 / FGSC 10586</strain>
    </source>
</reference>
<accession>G9MRD9</accession>
<sequence length="387" mass="42814">TSCSELDLSCVCKSLTQQSQTFSCFKASCDFSDSLITMNLTQAACGAPVRDRAGRFKTMNLALSSVTLLIAGIRFLSKYLFSIRRGFGPDDWTMLAAGFIGIPCIAFNIVGLSRHGLGKDIWTLTPEVVASFAQWFLAMEILYVVMTTIVKISLSLFYLDLFPGTTFRRVVWGTIIFHIASGLSFAIGTLVQCVPLNFTWEQFNNSSHGHCISMNSFGWANAAINVAADLWLIVIPLFQLYKLDTHWRRKLSAAIMFLTGVIATIVSILRFQSLVHFANSSNPTWDHWSIAWWSTIEVNISIICTCLPSIRLILAHVFPRVVGSSLGLAPMTEDSWIGEKMSSPNPLHIEELELCNNRSIDGVSKTSESIQRAEGILEAATHPASLQ</sequence>
<dbReference type="OrthoDB" id="2496787at2759"/>
<feature type="domain" description="Rhodopsin" evidence="7">
    <location>
        <begin position="74"/>
        <end position="315"/>
    </location>
</feature>
<evidence type="ECO:0000313" key="8">
    <source>
        <dbReference type="EMBL" id="EHK23184.1"/>
    </source>
</evidence>
<feature type="transmembrane region" description="Helical" evidence="6">
    <location>
        <begin position="93"/>
        <end position="112"/>
    </location>
</feature>
<evidence type="ECO:0000259" key="7">
    <source>
        <dbReference type="Pfam" id="PF20684"/>
    </source>
</evidence>
<dbReference type="PANTHER" id="PTHR33048">
    <property type="entry name" value="PTH11-LIKE INTEGRAL MEMBRANE PROTEIN (AFU_ORTHOLOGUE AFUA_5G11245)"/>
    <property type="match status" value="1"/>
</dbReference>
<evidence type="ECO:0000256" key="2">
    <source>
        <dbReference type="ARBA" id="ARBA00022692"/>
    </source>
</evidence>
<feature type="transmembrane region" description="Helical" evidence="6">
    <location>
        <begin position="218"/>
        <end position="241"/>
    </location>
</feature>
<organism evidence="8 9">
    <name type="scientific">Hypocrea virens (strain Gv29-8 / FGSC 10586)</name>
    <name type="common">Gliocladium virens</name>
    <name type="synonym">Trichoderma virens</name>
    <dbReference type="NCBI Taxonomy" id="413071"/>
    <lineage>
        <taxon>Eukaryota</taxon>
        <taxon>Fungi</taxon>
        <taxon>Dikarya</taxon>
        <taxon>Ascomycota</taxon>
        <taxon>Pezizomycotina</taxon>
        <taxon>Sordariomycetes</taxon>
        <taxon>Hypocreomycetidae</taxon>
        <taxon>Hypocreales</taxon>
        <taxon>Hypocreaceae</taxon>
        <taxon>Trichoderma</taxon>
    </lineage>
</organism>
<evidence type="ECO:0000256" key="6">
    <source>
        <dbReference type="SAM" id="Phobius"/>
    </source>
</evidence>
<dbReference type="Proteomes" id="UP000007115">
    <property type="component" value="Unassembled WGS sequence"/>
</dbReference>
<evidence type="ECO:0000256" key="5">
    <source>
        <dbReference type="ARBA" id="ARBA00038359"/>
    </source>
</evidence>
<dbReference type="VEuPathDB" id="FungiDB:TRIVIDRAFT_28615"/>
<name>G9MRD9_HYPVG</name>
<evidence type="ECO:0000256" key="3">
    <source>
        <dbReference type="ARBA" id="ARBA00022989"/>
    </source>
</evidence>
<keyword evidence="3 6" id="KW-1133">Transmembrane helix</keyword>
<dbReference type="GeneID" id="25792671"/>
<dbReference type="STRING" id="413071.G9MRD9"/>
<dbReference type="HOGENOM" id="CLU_028200_6_4_1"/>
<comment type="caution">
    <text evidence="8">The sequence shown here is derived from an EMBL/GenBank/DDBJ whole genome shotgun (WGS) entry which is preliminary data.</text>
</comment>
<dbReference type="InterPro" id="IPR052337">
    <property type="entry name" value="SAT4-like"/>
</dbReference>
<evidence type="ECO:0000256" key="4">
    <source>
        <dbReference type="ARBA" id="ARBA00023136"/>
    </source>
</evidence>
<feature type="non-terminal residue" evidence="8">
    <location>
        <position position="1"/>
    </location>
</feature>
<dbReference type="eggNOG" id="ENOG502SKG6">
    <property type="taxonomic scope" value="Eukaryota"/>
</dbReference>
<dbReference type="Pfam" id="PF20684">
    <property type="entry name" value="Fung_rhodopsin"/>
    <property type="match status" value="1"/>
</dbReference>
<comment type="similarity">
    <text evidence="5">Belongs to the SAT4 family.</text>
</comment>
<feature type="transmembrane region" description="Helical" evidence="6">
    <location>
        <begin position="291"/>
        <end position="314"/>
    </location>
</feature>
<feature type="transmembrane region" description="Helical" evidence="6">
    <location>
        <begin position="132"/>
        <end position="159"/>
    </location>
</feature>
<proteinExistence type="inferred from homology"/>
<dbReference type="EMBL" id="ABDF02000006">
    <property type="protein sequence ID" value="EHK23184.1"/>
    <property type="molecule type" value="Genomic_DNA"/>
</dbReference>
<dbReference type="AlphaFoldDB" id="G9MRD9"/>
<feature type="transmembrane region" description="Helical" evidence="6">
    <location>
        <begin position="61"/>
        <end position="81"/>
    </location>
</feature>
<dbReference type="InParanoid" id="G9MRD9"/>
<keyword evidence="9" id="KW-1185">Reference proteome</keyword>
<evidence type="ECO:0000256" key="1">
    <source>
        <dbReference type="ARBA" id="ARBA00004141"/>
    </source>
</evidence>
<comment type="subcellular location">
    <subcellularLocation>
        <location evidence="1">Membrane</location>
        <topology evidence="1">Multi-pass membrane protein</topology>
    </subcellularLocation>
</comment>
<dbReference type="GO" id="GO:0016020">
    <property type="term" value="C:membrane"/>
    <property type="evidence" value="ECO:0007669"/>
    <property type="project" value="UniProtKB-SubCell"/>
</dbReference>
<keyword evidence="2 6" id="KW-0812">Transmembrane</keyword>
<feature type="transmembrane region" description="Helical" evidence="6">
    <location>
        <begin position="171"/>
        <end position="198"/>
    </location>
</feature>
<gene>
    <name evidence="8" type="ORF">TRIVIDRAFT_28615</name>
</gene>
<keyword evidence="4 6" id="KW-0472">Membrane</keyword>
<protein>
    <submittedName>
        <fullName evidence="8">PTH11-type G-protein coupled receptor protein</fullName>
    </submittedName>
</protein>
<evidence type="ECO:0000313" key="9">
    <source>
        <dbReference type="Proteomes" id="UP000007115"/>
    </source>
</evidence>
<dbReference type="PANTHER" id="PTHR33048:SF143">
    <property type="entry name" value="EXTRACELLULAR MEMBRANE PROTEIN CFEM DOMAIN-CONTAINING PROTEIN-RELATED"/>
    <property type="match status" value="1"/>
</dbReference>